<name>A0A6N7V1Q9_9FIRM</name>
<organism evidence="2 3">
    <name type="scientific">Holdemanella porci</name>
    <dbReference type="NCBI Taxonomy" id="2652276"/>
    <lineage>
        <taxon>Bacteria</taxon>
        <taxon>Bacillati</taxon>
        <taxon>Bacillota</taxon>
        <taxon>Erysipelotrichia</taxon>
        <taxon>Erysipelotrichales</taxon>
        <taxon>Erysipelotrichaceae</taxon>
        <taxon>Holdemanella</taxon>
    </lineage>
</organism>
<dbReference type="GeneID" id="93158105"/>
<dbReference type="RefSeq" id="WP_154555444.1">
    <property type="nucleotide sequence ID" value="NZ_VUMR01000006.1"/>
</dbReference>
<dbReference type="AlphaFoldDB" id="A0A6N7V1Q9"/>
<dbReference type="EMBL" id="VUMR01000006">
    <property type="protein sequence ID" value="MSS55746.1"/>
    <property type="molecule type" value="Genomic_DNA"/>
</dbReference>
<evidence type="ECO:0000313" key="2">
    <source>
        <dbReference type="EMBL" id="MSS55746.1"/>
    </source>
</evidence>
<evidence type="ECO:0000256" key="1">
    <source>
        <dbReference type="SAM" id="MobiDB-lite"/>
    </source>
</evidence>
<proteinExistence type="predicted"/>
<protein>
    <recommendedName>
        <fullName evidence="4">PIN-like domain-containing protein</fullName>
    </recommendedName>
</protein>
<reference evidence="2 3" key="1">
    <citation type="submission" date="2019-08" db="EMBL/GenBank/DDBJ databases">
        <title>In-depth cultivation of the pig gut microbiome towards novel bacterial diversity and tailored functional studies.</title>
        <authorList>
            <person name="Wylensek D."/>
            <person name="Hitch T.C.A."/>
            <person name="Clavel T."/>
        </authorList>
    </citation>
    <scope>NUCLEOTIDE SEQUENCE [LARGE SCALE GENOMIC DNA]</scope>
    <source>
        <strain evidence="2 3">LKV-472-APC-3</strain>
    </source>
</reference>
<evidence type="ECO:0000313" key="3">
    <source>
        <dbReference type="Proteomes" id="UP000434241"/>
    </source>
</evidence>
<feature type="compositionally biased region" description="Low complexity" evidence="1">
    <location>
        <begin position="160"/>
        <end position="179"/>
    </location>
</feature>
<accession>A0A6N7V1Q9</accession>
<sequence>MSQLNFSIGTFSQCMSFSPQDIKIDNFEDYTLYCIDCENVQQFDTNTLKATSPSVFFFFGNFEKIGQKCWQQIFAIAKDFPNSYCFNTHQSQKNFADIYCATLLGQIVANIVPKKILLVTNDQGFQGIKQALLFQGKDIDIEILQTRDPFLLPLKEETLKSQPKQTQKQKKQTNTSKPNEASDEEVIEALKKYPKINTRYASIDDLSKYLMPILANKQKKCKLSKWIESDYAKKVGRYKKDSKGKYYKLK</sequence>
<gene>
    <name evidence="2" type="ORF">FYJ55_02190</name>
</gene>
<evidence type="ECO:0008006" key="4">
    <source>
        <dbReference type="Google" id="ProtNLM"/>
    </source>
</evidence>
<keyword evidence="3" id="KW-1185">Reference proteome</keyword>
<feature type="region of interest" description="Disordered" evidence="1">
    <location>
        <begin position="160"/>
        <end position="184"/>
    </location>
</feature>
<dbReference type="Proteomes" id="UP000434241">
    <property type="component" value="Unassembled WGS sequence"/>
</dbReference>
<comment type="caution">
    <text evidence="2">The sequence shown here is derived from an EMBL/GenBank/DDBJ whole genome shotgun (WGS) entry which is preliminary data.</text>
</comment>